<keyword evidence="4" id="KW-1185">Reference proteome</keyword>
<dbReference type="STRING" id="1262450.S3C7E2"/>
<evidence type="ECO:0000256" key="1">
    <source>
        <dbReference type="SAM" id="MobiDB-lite"/>
    </source>
</evidence>
<evidence type="ECO:0000313" key="4">
    <source>
        <dbReference type="Proteomes" id="UP000016923"/>
    </source>
</evidence>
<dbReference type="AlphaFoldDB" id="S3C7E2"/>
<dbReference type="FunFam" id="1.25.40.90:FF:000030">
    <property type="entry name" value="DUF618 domain protein"/>
    <property type="match status" value="1"/>
</dbReference>
<organism evidence="3 4">
    <name type="scientific">Ophiostoma piceae (strain UAMH 11346)</name>
    <name type="common">Sap stain fungus</name>
    <dbReference type="NCBI Taxonomy" id="1262450"/>
    <lineage>
        <taxon>Eukaryota</taxon>
        <taxon>Fungi</taxon>
        <taxon>Dikarya</taxon>
        <taxon>Ascomycota</taxon>
        <taxon>Pezizomycotina</taxon>
        <taxon>Sordariomycetes</taxon>
        <taxon>Sordariomycetidae</taxon>
        <taxon>Ophiostomatales</taxon>
        <taxon>Ophiostomataceae</taxon>
        <taxon>Ophiostoma</taxon>
    </lineage>
</organism>
<feature type="compositionally biased region" description="Polar residues" evidence="1">
    <location>
        <begin position="285"/>
        <end position="299"/>
    </location>
</feature>
<dbReference type="InterPro" id="IPR006569">
    <property type="entry name" value="CID_dom"/>
</dbReference>
<dbReference type="InterPro" id="IPR008942">
    <property type="entry name" value="ENTH_VHS"/>
</dbReference>
<proteinExistence type="predicted"/>
<dbReference type="HOGENOM" id="CLU_042070_0_0_1"/>
<dbReference type="SUPFAM" id="SSF48464">
    <property type="entry name" value="ENTH/VHS domain"/>
    <property type="match status" value="1"/>
</dbReference>
<dbReference type="PANTHER" id="PTHR12460:SF0">
    <property type="entry name" value="CID DOMAIN-CONTAINING PROTEIN-RELATED"/>
    <property type="match status" value="1"/>
</dbReference>
<dbReference type="SMART" id="SM00582">
    <property type="entry name" value="RPR"/>
    <property type="match status" value="1"/>
</dbReference>
<evidence type="ECO:0000313" key="3">
    <source>
        <dbReference type="EMBL" id="EPE09469.1"/>
    </source>
</evidence>
<dbReference type="OrthoDB" id="10069473at2759"/>
<dbReference type="eggNOG" id="KOG2669">
    <property type="taxonomic scope" value="Eukaryota"/>
</dbReference>
<dbReference type="OMA" id="LWMQRLK"/>
<dbReference type="InterPro" id="IPR047883">
    <property type="entry name" value="Rtt103-like_CID"/>
</dbReference>
<dbReference type="GO" id="GO:0099122">
    <property type="term" value="F:RNA polymerase II C-terminal domain binding"/>
    <property type="evidence" value="ECO:0007669"/>
    <property type="project" value="InterPro"/>
</dbReference>
<feature type="compositionally biased region" description="Polar residues" evidence="1">
    <location>
        <begin position="331"/>
        <end position="349"/>
    </location>
</feature>
<dbReference type="VEuPathDB" id="FungiDB:F503_07245"/>
<dbReference type="PANTHER" id="PTHR12460">
    <property type="entry name" value="CYCLIN-DEPENDENT KINASE INHIBITOR-RELATED PROTEIN"/>
    <property type="match status" value="1"/>
</dbReference>
<dbReference type="EMBL" id="KE148147">
    <property type="protein sequence ID" value="EPE09469.1"/>
    <property type="molecule type" value="Genomic_DNA"/>
</dbReference>
<feature type="region of interest" description="Disordered" evidence="1">
    <location>
        <begin position="283"/>
        <end position="349"/>
    </location>
</feature>
<feature type="compositionally biased region" description="Acidic residues" evidence="1">
    <location>
        <begin position="381"/>
        <end position="395"/>
    </location>
</feature>
<dbReference type="GO" id="GO:0031124">
    <property type="term" value="P:mRNA 3'-end processing"/>
    <property type="evidence" value="ECO:0007669"/>
    <property type="project" value="InterPro"/>
</dbReference>
<gene>
    <name evidence="3" type="ORF">F503_07245</name>
</gene>
<dbReference type="PROSITE" id="PS51391">
    <property type="entry name" value="CID"/>
    <property type="match status" value="1"/>
</dbReference>
<dbReference type="Pfam" id="PF04818">
    <property type="entry name" value="CID"/>
    <property type="match status" value="1"/>
</dbReference>
<reference evidence="3 4" key="1">
    <citation type="journal article" date="2013" name="BMC Genomics">
        <title>The genome and transcriptome of the pine saprophyte Ophiostoma piceae, and a comparison with the bark beetle-associated pine pathogen Grosmannia clavigera.</title>
        <authorList>
            <person name="Haridas S."/>
            <person name="Wang Y."/>
            <person name="Lim L."/>
            <person name="Massoumi Alamouti S."/>
            <person name="Jackman S."/>
            <person name="Docking R."/>
            <person name="Robertson G."/>
            <person name="Birol I."/>
            <person name="Bohlmann J."/>
            <person name="Breuil C."/>
        </authorList>
    </citation>
    <scope>NUCLEOTIDE SEQUENCE [LARGE SCALE GENOMIC DNA]</scope>
    <source>
        <strain evidence="3 4">UAMH 11346</strain>
    </source>
</reference>
<feature type="domain" description="CID" evidence="2">
    <location>
        <begin position="1"/>
        <end position="133"/>
    </location>
</feature>
<evidence type="ECO:0000259" key="2">
    <source>
        <dbReference type="PROSITE" id="PS51391"/>
    </source>
</evidence>
<dbReference type="Gene3D" id="1.25.40.90">
    <property type="match status" value="1"/>
</dbReference>
<dbReference type="CDD" id="cd17003">
    <property type="entry name" value="CID_Rtt103"/>
    <property type="match status" value="1"/>
</dbReference>
<name>S3C7E2_OPHP1</name>
<accession>S3C7E2</accession>
<sequence length="406" mass="44074">MAYTDDAVLAKLSALNETHDSIATAAQWIMFHRRHAERTVQLWFQRLKDSPSPKRLNLVYLANEVTQQSKARHKEDFVLAFAPVIAEAIASAYKGAPSEVQSKLRRVIEVWRDRTIFEVPIQDAVEKRLDELDRAKGTSRTAIGGSIFGNSNSNSQSAAAAVPQEFAPLVAAQQGVTKLLISTQGSVSKADTDYEKVLSGEPPAAPVHAARLTGLLRSITDGEDAMAQMIKARLDMKAALDVIQVQYQKLLDADKQRLQQLEQRRLLVGDMKRQVEDKIMRELSGDNNAAGHSSGSATLQEPERPQMEALTPPSNEPDEPVYPGADDTAQPEASNNGAHAQEDSGATSATTAIDILSHLASAQAVPVSANGTNKRRRVDTGEELPDLDDGIDADVAESLRQDSLGQ</sequence>
<dbReference type="Proteomes" id="UP000016923">
    <property type="component" value="Unassembled WGS sequence"/>
</dbReference>
<feature type="region of interest" description="Disordered" evidence="1">
    <location>
        <begin position="361"/>
        <end position="406"/>
    </location>
</feature>
<protein>
    <recommendedName>
        <fullName evidence="2">CID domain-containing protein</fullName>
    </recommendedName>
</protein>